<protein>
    <submittedName>
        <fullName evidence="1">Uncharacterized protein</fullName>
    </submittedName>
</protein>
<proteinExistence type="predicted"/>
<name>A0ACB8VI16_9TELE</name>
<feature type="non-terminal residue" evidence="1">
    <location>
        <position position="1"/>
    </location>
</feature>
<evidence type="ECO:0000313" key="1">
    <source>
        <dbReference type="EMBL" id="KAI3354188.1"/>
    </source>
</evidence>
<evidence type="ECO:0000313" key="2">
    <source>
        <dbReference type="Proteomes" id="UP000831701"/>
    </source>
</evidence>
<reference evidence="1" key="1">
    <citation type="submission" date="2022-04" db="EMBL/GenBank/DDBJ databases">
        <title>Jade perch genome.</title>
        <authorList>
            <person name="Chao B."/>
        </authorList>
    </citation>
    <scope>NUCLEOTIDE SEQUENCE</scope>
    <source>
        <strain evidence="1">CB-2022</strain>
    </source>
</reference>
<keyword evidence="2" id="KW-1185">Reference proteome</keyword>
<sequence>LDLEPLKYIYAMAFAVEEINCNSTLLPGVKLGYRILDSCSRYPWALQSALSLVGGNTHNCDLTASVPPSSAYEQPGERAAVRIIFFVCFPQISYLASCPCLSDRNKFPNFFRTIPSDIYQARAMARLAIRFHWTWTGAVVVNNDYGQLAIQVFQEEIQGKGVCLEFIETVSRETIMSDARRAALTIQASTTRVILIFCWYKDVREVFLELAKRNVTDRQFLASEAWSTSNDLLQDLAISEVASGVVGVAIRSSSIPGFENYLRNLHPIYRPDDEFLREFWEKEFGCSPGATQSHATSQTSFFSSAPKRRSDHPTNVSTLSPAQGSLQKAFLPPCSGTESLEGLQHPFTDTTQLRVAYNVYLAVYAAAHALHSLLSCPDRDSNPRNNMSSCSSPKYIKPIEVEVLTVRYYPQEGMNVTTPQGDMFDFQGADIPAKYDLVNWQNTPEGRLKLVLIGRVDGFDLHLNESAIQWSTGSNQVPVSVCSESCPPGTRKANKKGEPLCCFDCIPCADGEISNKTGSLRCEPCPPEFWSNVERTACIPRQLDFLSFNETLGITLTTAAVSGATVTTAVFVVFLYYHQTPMVRANNSELSFLLLLSLKLCFLCSLVFIGRPSVWSCRFQQAAFGISFVLCVSCLLVKTLVVLAVFRSARPGAESLMKWFGPGQQRGSVFLFTCIQVIICATWLSLSPPVPRRDLGFQGSKVTLECTMASVELVIFVYKKAFLPPCSGTESLEGLQHPFTDTTLLRVAYNVYLAVYAAAHALHSLLSCPDRDSNPRNNISTCSSAKYIKPIELLQHLKKVNVTTPQGDMFDFQGADIPAKYDLVNWQNTPEGSLRCEPCPPEFWSNVERTACIPRQLDFLSFNETLGITLTTAAFFGATVTTAVFVVFLYYHQTPMVRANKSELSFLLLLSLKLCFLCSLVFVSRPGSSCSFPLSSAWCRKLDEVVWTRPAERKCLPLYLCTVPRCDLGFQGSKVILESAMASLVGFSLFLGYIGLLACTCLLLAFLAQKLPDNFNEAKLITFSMLIFCAVWVAFVPAYVSSPGNALEMKRAACFLMNSFLPIQGTASSMSWLSWLFTLWPFSAPSLLLVGLVGRQLGLRVGLQLVQAVTCSQWGTPNTQGLFQDGDVVIGGLFNLHYQPPATDHDFTQLPDYKSCTGLENLPLQYIYAMVFAMEEINLSTTLLPGVKLGYHIRDSCALHPWAMQAALSLVGGDSTNCNSAALADSSAGYGEKRGDRPVPLIIGGASSIEAKILARVLGPLSMPLMSYTSSCPCLSDRRQFPNFFRTMPSDIYQARAMAQLAIRFNWTWIGAVVANNDYGYVAVKVHIQEESEGKGVCLAFVETLQRENIVSDARRAALTIQASTARVILIFTWYTDVRELFLQLAKINVTDRQFLASEAWSTSKDLLQNLATSKVASGVLGVAIRSSPIPGFENYLRSLHPVHRPDDEFLKEFWEKEFGCSPRATDSSSFASSPPIRANRLLQTASLPPCSGTESLEGVQHPFTDTAQLRVTYNVYLAVYAAAHALHNLLSCPNRDSPPRNNSSTCSSPKYIKPIEVPTSVCSNSCPPGTRKANRKGEPVCCFDCISCADGEISNETGSLHCERCPSEFWSNAKRTACILRQLDFLSFNETLGITLTTVAVSGATVRANNSELSFLLLLSLKLCFLCSLVFIGRPAVWSCRFQQAAFGISFVLCVSCLQVKTIVVLAAFRSARPGAEALMKWFGPGQQRGSVCLFTCIQVIICTIWLSLSPPVPQADLDIPGLKVTLECAMASVVGFSLVLGYIGLLACTCLLLAFLARKLPDNFNEAKLITFSMLIFCAVWVAFVPAYGSLQKAFLPPFSGTEALEGLQHPFTDTTQLRVAYNVYLAVYAAAHALHSLLSCPNRDSHPRNNMSSCSSPKHIKPIELLQYLNSVNVTTPQGDMFCFEGADIAAKYDLVNWQKCPEGMSQQFRAELSASSVSEALLPVFTDVHWSSMRLVLSVPAGSVWDQLCPLCFLPPSQDHSCSGSFNTQLGLVTLECAMASVVGFSLVLGYIGLLACTCLLLAFLAQKLPDNVNEVKLITFSMLIFCAVWVAFALLGTRVREVERYRLEIVGLTSTHSLAWALEPSSLRGAGPSTTLELPRGERRRAGVGLLIAPQLSRHVLEFTPVNREGRFPAPSGLSITNTMFKHKGVHQCTWHVAPGHPRPEVDDRLCCRFI</sequence>
<gene>
    <name evidence="1" type="ORF">L3Q82_018728</name>
</gene>
<comment type="caution">
    <text evidence="1">The sequence shown here is derived from an EMBL/GenBank/DDBJ whole genome shotgun (WGS) entry which is preliminary data.</text>
</comment>
<organism evidence="1 2">
    <name type="scientific">Scortum barcoo</name>
    <name type="common">barcoo grunter</name>
    <dbReference type="NCBI Taxonomy" id="214431"/>
    <lineage>
        <taxon>Eukaryota</taxon>
        <taxon>Metazoa</taxon>
        <taxon>Chordata</taxon>
        <taxon>Craniata</taxon>
        <taxon>Vertebrata</taxon>
        <taxon>Euteleostomi</taxon>
        <taxon>Actinopterygii</taxon>
        <taxon>Neopterygii</taxon>
        <taxon>Teleostei</taxon>
        <taxon>Neoteleostei</taxon>
        <taxon>Acanthomorphata</taxon>
        <taxon>Eupercaria</taxon>
        <taxon>Centrarchiformes</taxon>
        <taxon>Terapontoidei</taxon>
        <taxon>Terapontidae</taxon>
        <taxon>Scortum</taxon>
    </lineage>
</organism>
<dbReference type="EMBL" id="CM041552">
    <property type="protein sequence ID" value="KAI3354188.1"/>
    <property type="molecule type" value="Genomic_DNA"/>
</dbReference>
<accession>A0ACB8VI16</accession>
<dbReference type="Proteomes" id="UP000831701">
    <property type="component" value="Chromosome 22"/>
</dbReference>